<protein>
    <submittedName>
        <fullName evidence="2">Uncharacterized protein</fullName>
    </submittedName>
</protein>
<evidence type="ECO:0000313" key="2">
    <source>
        <dbReference type="EMBL" id="GAA0664027.1"/>
    </source>
</evidence>
<feature type="region of interest" description="Disordered" evidence="1">
    <location>
        <begin position="39"/>
        <end position="62"/>
    </location>
</feature>
<evidence type="ECO:0000256" key="1">
    <source>
        <dbReference type="SAM" id="MobiDB-lite"/>
    </source>
</evidence>
<comment type="caution">
    <text evidence="2">The sequence shown here is derived from an EMBL/GenBank/DDBJ whole genome shotgun (WGS) entry which is preliminary data.</text>
</comment>
<accession>A0ABN1HRA8</accession>
<keyword evidence="3" id="KW-1185">Reference proteome</keyword>
<name>A0ABN1HRA8_9SPHN</name>
<feature type="compositionally biased region" description="Basic and acidic residues" evidence="1">
    <location>
        <begin position="47"/>
        <end position="62"/>
    </location>
</feature>
<dbReference type="RefSeq" id="WP_163958808.1">
    <property type="nucleotide sequence ID" value="NZ_BAAAES010000007.1"/>
</dbReference>
<sequence length="62" mass="6845">MDQQTTDLRQHLVAAADIADRLEYYVVAATLQHALDILDRMSGGRGAPRDHRSAPRPDVSDS</sequence>
<dbReference type="EMBL" id="BAAAES010000007">
    <property type="protein sequence ID" value="GAA0664027.1"/>
    <property type="molecule type" value="Genomic_DNA"/>
</dbReference>
<dbReference type="Proteomes" id="UP001500238">
    <property type="component" value="Unassembled WGS sequence"/>
</dbReference>
<evidence type="ECO:0000313" key="3">
    <source>
        <dbReference type="Proteomes" id="UP001500238"/>
    </source>
</evidence>
<organism evidence="2 3">
    <name type="scientific">Sphingomonas insulae</name>
    <dbReference type="NCBI Taxonomy" id="424800"/>
    <lineage>
        <taxon>Bacteria</taxon>
        <taxon>Pseudomonadati</taxon>
        <taxon>Pseudomonadota</taxon>
        <taxon>Alphaproteobacteria</taxon>
        <taxon>Sphingomonadales</taxon>
        <taxon>Sphingomonadaceae</taxon>
        <taxon>Sphingomonas</taxon>
    </lineage>
</organism>
<gene>
    <name evidence="2" type="ORF">GCM10009102_11720</name>
</gene>
<reference evidence="2 3" key="1">
    <citation type="journal article" date="2019" name="Int. J. Syst. Evol. Microbiol.">
        <title>The Global Catalogue of Microorganisms (GCM) 10K type strain sequencing project: providing services to taxonomists for standard genome sequencing and annotation.</title>
        <authorList>
            <consortium name="The Broad Institute Genomics Platform"/>
            <consortium name="The Broad Institute Genome Sequencing Center for Infectious Disease"/>
            <person name="Wu L."/>
            <person name="Ma J."/>
        </authorList>
    </citation>
    <scope>NUCLEOTIDE SEQUENCE [LARGE SCALE GENOMIC DNA]</scope>
    <source>
        <strain evidence="2 3">JCM 14603</strain>
    </source>
</reference>
<proteinExistence type="predicted"/>